<proteinExistence type="predicted"/>
<dbReference type="Gene3D" id="1.10.10.60">
    <property type="entry name" value="Homeodomain-like"/>
    <property type="match status" value="2"/>
</dbReference>
<dbReference type="InterPro" id="IPR050204">
    <property type="entry name" value="AraC_XylS_family_regulators"/>
</dbReference>
<sequence length="285" mass="32526">MEQKELLDLRGIAHPPQRLVRTHHGFSVEYVRPELAAAFSYDWTSNLHFCAYHDIVLEDGAIRAGDGAEDTRRDLRDTLTYVPRGARVSGWSRLSRRKNSFTAIYFDPLSMREELGVRFAERVYEKVYYRSDDVERYMRQWARLLAQDHPDSLYEEALGLVTILAIHRTSRLDAEAAPPIGKATLALVEEFIEENLGSDLTLSALAEITGLSRFHFSRSFKAATGETPHQHVLRRRMERAKLLLASGEVPIGQVSESLGFRSIAYFQKSFKSWVGMSVKDFRGSK</sequence>
<reference evidence="5 6" key="1">
    <citation type="submission" date="2017-08" db="EMBL/GenBank/DDBJ databases">
        <authorList>
            <person name="de Groot N.N."/>
        </authorList>
    </citation>
    <scope>NUCLEOTIDE SEQUENCE [LARGE SCALE GENOMIC DNA]</scope>
    <source>
        <strain evidence="5 6">JC85</strain>
    </source>
</reference>
<feature type="domain" description="HTH araC/xylS-type" evidence="4">
    <location>
        <begin position="186"/>
        <end position="284"/>
    </location>
</feature>
<keyword evidence="2" id="KW-0238">DNA-binding</keyword>
<protein>
    <submittedName>
        <fullName evidence="5">AraC family transcriptional regulator</fullName>
    </submittedName>
</protein>
<evidence type="ECO:0000256" key="3">
    <source>
        <dbReference type="ARBA" id="ARBA00023163"/>
    </source>
</evidence>
<organism evidence="5 6">
    <name type="scientific">Rhizobium subbaraonis</name>
    <dbReference type="NCBI Taxonomy" id="908946"/>
    <lineage>
        <taxon>Bacteria</taxon>
        <taxon>Pseudomonadati</taxon>
        <taxon>Pseudomonadota</taxon>
        <taxon>Alphaproteobacteria</taxon>
        <taxon>Hyphomicrobiales</taxon>
        <taxon>Rhizobiaceae</taxon>
        <taxon>Rhizobium/Agrobacterium group</taxon>
        <taxon>Rhizobium</taxon>
    </lineage>
</organism>
<evidence type="ECO:0000313" key="6">
    <source>
        <dbReference type="Proteomes" id="UP000219167"/>
    </source>
</evidence>
<dbReference type="PANTHER" id="PTHR46796">
    <property type="entry name" value="HTH-TYPE TRANSCRIPTIONAL ACTIVATOR RHAS-RELATED"/>
    <property type="match status" value="1"/>
</dbReference>
<keyword evidence="1" id="KW-0805">Transcription regulation</keyword>
<dbReference type="EMBL" id="OBQD01000050">
    <property type="protein sequence ID" value="SOC48321.1"/>
    <property type="molecule type" value="Genomic_DNA"/>
</dbReference>
<dbReference type="PROSITE" id="PS01124">
    <property type="entry name" value="HTH_ARAC_FAMILY_2"/>
    <property type="match status" value="1"/>
</dbReference>
<dbReference type="InterPro" id="IPR018060">
    <property type="entry name" value="HTH_AraC"/>
</dbReference>
<dbReference type="OrthoDB" id="9806208at2"/>
<dbReference type="SUPFAM" id="SSF46689">
    <property type="entry name" value="Homeodomain-like"/>
    <property type="match status" value="2"/>
</dbReference>
<evidence type="ECO:0000256" key="2">
    <source>
        <dbReference type="ARBA" id="ARBA00023125"/>
    </source>
</evidence>
<keyword evidence="3" id="KW-0804">Transcription</keyword>
<dbReference type="Proteomes" id="UP000219167">
    <property type="component" value="Unassembled WGS sequence"/>
</dbReference>
<evidence type="ECO:0000313" key="5">
    <source>
        <dbReference type="EMBL" id="SOC48321.1"/>
    </source>
</evidence>
<dbReference type="Pfam" id="PF12833">
    <property type="entry name" value="HTH_18"/>
    <property type="match status" value="1"/>
</dbReference>
<dbReference type="InterPro" id="IPR009057">
    <property type="entry name" value="Homeodomain-like_sf"/>
</dbReference>
<dbReference type="SMART" id="SM00342">
    <property type="entry name" value="HTH_ARAC"/>
    <property type="match status" value="1"/>
</dbReference>
<keyword evidence="6" id="KW-1185">Reference proteome</keyword>
<evidence type="ECO:0000259" key="4">
    <source>
        <dbReference type="PROSITE" id="PS01124"/>
    </source>
</evidence>
<dbReference type="RefSeq" id="WP_097143440.1">
    <property type="nucleotide sequence ID" value="NZ_OBQD01000050.1"/>
</dbReference>
<dbReference type="GO" id="GO:0003700">
    <property type="term" value="F:DNA-binding transcription factor activity"/>
    <property type="evidence" value="ECO:0007669"/>
    <property type="project" value="InterPro"/>
</dbReference>
<dbReference type="GO" id="GO:0043565">
    <property type="term" value="F:sequence-specific DNA binding"/>
    <property type="evidence" value="ECO:0007669"/>
    <property type="project" value="InterPro"/>
</dbReference>
<name>A0A285V723_9HYPH</name>
<evidence type="ECO:0000256" key="1">
    <source>
        <dbReference type="ARBA" id="ARBA00023015"/>
    </source>
</evidence>
<dbReference type="AlphaFoldDB" id="A0A285V723"/>
<accession>A0A285V723</accession>
<gene>
    <name evidence="5" type="ORF">SAMN05892877_1507</name>
</gene>